<accession>E3MTD5</accession>
<dbReference type="PANTHER" id="PTHR23015">
    <property type="entry name" value="UNCHARACTERIZED C.ELEGANS PROTEIN"/>
    <property type="match status" value="1"/>
</dbReference>
<keyword evidence="3" id="KW-1185">Reference proteome</keyword>
<evidence type="ECO:0000313" key="2">
    <source>
        <dbReference type="EMBL" id="EFP08688.1"/>
    </source>
</evidence>
<name>E3MTD5_CAERE</name>
<dbReference type="FunCoup" id="E3MTD5">
    <property type="interactions" value="1307"/>
</dbReference>
<dbReference type="eggNOG" id="ENOG502TIFT">
    <property type="taxonomic scope" value="Eukaryota"/>
</dbReference>
<dbReference type="SMART" id="SM00256">
    <property type="entry name" value="FBOX"/>
    <property type="match status" value="2"/>
</dbReference>
<reference evidence="2" key="1">
    <citation type="submission" date="2007-07" db="EMBL/GenBank/DDBJ databases">
        <title>PCAP assembly of the Caenorhabditis remanei genome.</title>
        <authorList>
            <consortium name="The Caenorhabditis remanei Sequencing Consortium"/>
            <person name="Wilson R.K."/>
        </authorList>
    </citation>
    <scope>NUCLEOTIDE SEQUENCE [LARGE SCALE GENOMIC DNA]</scope>
    <source>
        <strain evidence="2">PB4641</strain>
    </source>
</reference>
<sequence length="965" mass="113408">MFIKKILTTSRIFESISINFEQLDKEKVKEIFGQIFNGNEFKYRYVRVPNSKNQVFCTTVDENCIEVARKQDKYIYDYLPSTDEPLIPFEDCNDWSKTLANKTIMELLLNHLGFIEIQTLRKVCSNIRTCIDHFKPNRSLTKLGIDMKELWNGEIDIKMEFLDGSYRKTTYAISLPRSTNYFELSESSVFDGRTPDKLPGCTVGGIFLPNRDMFETCLDDLKTIVPRKNFYLEEFEFAFMYNRRAIYRFPQSFAKKKKVLVKLEKLLNPNNVLMKARKFKLFAFEGDLFEMPEPILWLEPISLELIEIHSQKGSNAEMNKLMKLIMDTNQWKYAKEYVMKELAFLEKVNIIHFVHFSKIGQTKIFSIGKRVPTGGDNCDLVCFQFDTKSKLENSNFVSVFCDDLGEILLQQTFAIYHFSIIPEENYICPDSISSQILSTIMTSLSLKSVKVGIAFLRPAIFGFEQVMNLLSHINPKSLRRLILKFSADSCVQEDIENVFSLERWSAFKNLHFDVNLHTVSEKELLVVKKILTTSRIFKCIRIHYEQLDKEKINEILGPPRREHFDASYRYTRVPNSKNLVLHTTLCENILMTYWKPDKEVYNALRTSDEDLIPLKVCNNWSKTLENKTIIELLLDHLGFIEIQTHRKVCSNIRTCIDHFKPNPNLTKLGLSIKRRITYIQMGFKNGSCLETRYSKVQLGCRVGNTLVKQDMYKTCLDDLKTSLSRKKINLEEFEFAFHCNRSDHNEESFSERRWFIAGVRELLTPNNVLMKVRKFIYFANCLKQDRMVEPIQWLEPISLELIETHSDKESDAEMNKVMKLIMDTNQWQYAKEYLMKGFVFLKKVNPIHFVHFSKIDITVENWTNEDFFNWQEVRKLSPTEILYSPSFLRYKISFRNCSIDNDIYNLLGLPYRTVNGRTTWYFKMPEKNLALHVLYYASKSVIFTRVDIEDVPEVIVMNFDVELID</sequence>
<organism evidence="3">
    <name type="scientific">Caenorhabditis remanei</name>
    <name type="common">Caenorhabditis vulgaris</name>
    <dbReference type="NCBI Taxonomy" id="31234"/>
    <lineage>
        <taxon>Eukaryota</taxon>
        <taxon>Metazoa</taxon>
        <taxon>Ecdysozoa</taxon>
        <taxon>Nematoda</taxon>
        <taxon>Chromadorea</taxon>
        <taxon>Rhabditida</taxon>
        <taxon>Rhabditina</taxon>
        <taxon>Rhabditomorpha</taxon>
        <taxon>Rhabditoidea</taxon>
        <taxon>Rhabditidae</taxon>
        <taxon>Peloderinae</taxon>
        <taxon>Caenorhabditis</taxon>
    </lineage>
</organism>
<dbReference type="AlphaFoldDB" id="E3MTD5"/>
<dbReference type="InterPro" id="IPR040161">
    <property type="entry name" value="FB224"/>
</dbReference>
<dbReference type="GO" id="GO:0045087">
    <property type="term" value="P:innate immune response"/>
    <property type="evidence" value="ECO:0007669"/>
    <property type="project" value="TreeGrafter"/>
</dbReference>
<dbReference type="InterPro" id="IPR001810">
    <property type="entry name" value="F-box_dom"/>
</dbReference>
<dbReference type="PANTHER" id="PTHR23015:SF25">
    <property type="entry name" value="DUF38 DOMAIN-CONTAINING PROTEIN-RELATED"/>
    <property type="match status" value="1"/>
</dbReference>
<evidence type="ECO:0000313" key="3">
    <source>
        <dbReference type="Proteomes" id="UP000008281"/>
    </source>
</evidence>
<evidence type="ECO:0000259" key="1">
    <source>
        <dbReference type="SMART" id="SM00256"/>
    </source>
</evidence>
<dbReference type="InParanoid" id="E3MTD5"/>
<dbReference type="Pfam" id="PF00646">
    <property type="entry name" value="F-box"/>
    <property type="match status" value="1"/>
</dbReference>
<gene>
    <name evidence="2" type="ORF">CRE_19868</name>
</gene>
<feature type="domain" description="F-box" evidence="1">
    <location>
        <begin position="628"/>
        <end position="665"/>
    </location>
</feature>
<feature type="domain" description="F-box" evidence="1">
    <location>
        <begin position="100"/>
        <end position="140"/>
    </location>
</feature>
<dbReference type="Proteomes" id="UP000008281">
    <property type="component" value="Unassembled WGS sequence"/>
</dbReference>
<dbReference type="InterPro" id="IPR002900">
    <property type="entry name" value="DUF38/FTH_CAE_spp"/>
</dbReference>
<dbReference type="Pfam" id="PF01827">
    <property type="entry name" value="FTH"/>
    <property type="match status" value="1"/>
</dbReference>
<dbReference type="EMBL" id="DS268476">
    <property type="protein sequence ID" value="EFP08688.1"/>
    <property type="molecule type" value="Genomic_DNA"/>
</dbReference>
<dbReference type="HOGENOM" id="CLU_306797_0_0_1"/>
<protein>
    <recommendedName>
        <fullName evidence="1">F-box domain-containing protein</fullName>
    </recommendedName>
</protein>
<proteinExistence type="predicted"/>